<dbReference type="GO" id="GO:0005524">
    <property type="term" value="F:ATP binding"/>
    <property type="evidence" value="ECO:0007669"/>
    <property type="project" value="UniProtKB-KW"/>
</dbReference>
<feature type="compositionally biased region" description="Basic and acidic residues" evidence="7">
    <location>
        <begin position="866"/>
        <end position="882"/>
    </location>
</feature>
<dbReference type="STRING" id="195883.A0A482XQ12"/>
<dbReference type="EMBL" id="QKKF02004048">
    <property type="protein sequence ID" value="RZF47529.1"/>
    <property type="molecule type" value="Genomic_DNA"/>
</dbReference>
<dbReference type="InParanoid" id="A0A482XQ12"/>
<dbReference type="SUPFAM" id="SSF56059">
    <property type="entry name" value="Glutathione synthetase ATP-binding domain-like"/>
    <property type="match status" value="1"/>
</dbReference>
<dbReference type="PANTHER" id="PTHR12241">
    <property type="entry name" value="TUBULIN POLYGLUTAMYLASE"/>
    <property type="match status" value="1"/>
</dbReference>
<dbReference type="PROSITE" id="PS51221">
    <property type="entry name" value="TTL"/>
    <property type="match status" value="1"/>
</dbReference>
<dbReference type="FunCoup" id="A0A482XQ12">
    <property type="interactions" value="516"/>
</dbReference>
<dbReference type="Gene3D" id="3.30.470.20">
    <property type="entry name" value="ATP-grasp fold, B domain"/>
    <property type="match status" value="1"/>
</dbReference>
<evidence type="ECO:0000256" key="1">
    <source>
        <dbReference type="ARBA" id="ARBA00006820"/>
    </source>
</evidence>
<evidence type="ECO:0000256" key="7">
    <source>
        <dbReference type="SAM" id="MobiDB-lite"/>
    </source>
</evidence>
<keyword evidence="2" id="KW-0436">Ligase</keyword>
<evidence type="ECO:0000313" key="8">
    <source>
        <dbReference type="EMBL" id="RZF47529.1"/>
    </source>
</evidence>
<dbReference type="AlphaFoldDB" id="A0A482XQ12"/>
<organism evidence="8 9">
    <name type="scientific">Laodelphax striatellus</name>
    <name type="common">Small brown planthopper</name>
    <name type="synonym">Delphax striatella</name>
    <dbReference type="NCBI Taxonomy" id="195883"/>
    <lineage>
        <taxon>Eukaryota</taxon>
        <taxon>Metazoa</taxon>
        <taxon>Ecdysozoa</taxon>
        <taxon>Arthropoda</taxon>
        <taxon>Hexapoda</taxon>
        <taxon>Insecta</taxon>
        <taxon>Pterygota</taxon>
        <taxon>Neoptera</taxon>
        <taxon>Paraneoptera</taxon>
        <taxon>Hemiptera</taxon>
        <taxon>Auchenorrhyncha</taxon>
        <taxon>Fulgoroidea</taxon>
        <taxon>Delphacidae</taxon>
        <taxon>Criomorphinae</taxon>
        <taxon>Laodelphax</taxon>
    </lineage>
</organism>
<dbReference type="GO" id="GO:0000226">
    <property type="term" value="P:microtubule cytoskeleton organization"/>
    <property type="evidence" value="ECO:0007669"/>
    <property type="project" value="TreeGrafter"/>
</dbReference>
<dbReference type="GO" id="GO:0036064">
    <property type="term" value="C:ciliary basal body"/>
    <property type="evidence" value="ECO:0007669"/>
    <property type="project" value="TreeGrafter"/>
</dbReference>
<keyword evidence="4" id="KW-0067">ATP-binding</keyword>
<comment type="similarity">
    <text evidence="1">Belongs to the tubulin--tyrosine ligase family.</text>
</comment>
<comment type="caution">
    <text evidence="8">The sequence shown here is derived from an EMBL/GenBank/DDBJ whole genome shotgun (WGS) entry which is preliminary data.</text>
</comment>
<dbReference type="SMR" id="A0A482XQ12"/>
<feature type="region of interest" description="Disordered" evidence="7">
    <location>
        <begin position="1"/>
        <end position="29"/>
    </location>
</feature>
<dbReference type="OrthoDB" id="2016263at2759"/>
<sequence>MDTSSAANAGDDESAKKLDQPGSGGHLPSRACVQMQCSVAAASPPSPAQHLHMTYKTQQTETKLLAAMLAAHGLKEVGQDVGDFNLLWTGIHPKPDALRSLAAHQRVNHFPRSYELTRKDRLYKNIEKMQHTKGVKHFDFIPQTFIMPGDFRDLMTCHYRQRGPWIVKPVASSRGRGIYIVNSPDEVPVEESVVVAKYIDKPLLIAGHKCDLRLYVAVTSYDPLIIYMYEEGLVRFATVKYDAGRKHLWNPCMHLCNYSINKHHSDYIKSDDPEAEDVGHKWTLSALLRHLRKRGGGGGDGGGAVDTGQLMQRIEEAVVKAIMATAPPIIAACNLFVPHSHNCFELYGFDILIDEQLKPWLLEVNLSPSLGCDTPLDTRLKSAMLADLLTLVGLPAVDPVTRPHHHHTRHLHSTLPQRRHLTTARRVQSADSLPSVKKQSSSSASSSSSSVNNSLSSSRLTSSASNNNNNNSSQHLSSDIVRMIRNAKAQFERRGGFIRIFPSPESWKRYSAFLDPVTGVPCLPPGSANLSMLANHNLNLILHQKLFADVTVLNSGGSNNRTGPPAVISSDKLYRYERALTKGHRTSLDDKCQHISATENSSRSSVVVESSVDAAVLKQEVIKCLQDGYKLSQVQARQAFGQYLSRLLARMSGGGGSGGGKRIDESHGELMPSKNLQGKDRIAVIAKQLNDFIYVYNRETDSLALALASTITPSHADSRHHIPNRLFSLFLPVANESDLEEVLTTNAKLYKCAQVFLGRCGPSPRKLHTLGLLQSIGIGHGPQDKLSITPPRTSVARFFPTVRNFHSSKRSLGKKWRFSTLWGKVVKAVCRAQFTQTDIHGKTCEKLCSTTMMDFTRTRKHGYGQEGRKGSEEHCQGRQEEETQEEGELRCVHLQGVEAGSPGHRYLVEGDVYHEQLCE</sequence>
<dbReference type="GO" id="GO:0070740">
    <property type="term" value="F:tubulin-glutamic acid ligase activity"/>
    <property type="evidence" value="ECO:0007669"/>
    <property type="project" value="TreeGrafter"/>
</dbReference>
<feature type="region of interest" description="Disordered" evidence="7">
    <location>
        <begin position="861"/>
        <end position="882"/>
    </location>
</feature>
<comment type="catalytic activity">
    <reaction evidence="6">
        <text>L-glutamyl-[protein] + L-glutamate + ATP = gamma-L-glutamyl-L-glutamyl-[protein] + ADP + phosphate + H(+)</text>
        <dbReference type="Rhea" id="RHEA:60144"/>
        <dbReference type="Rhea" id="RHEA-COMP:10208"/>
        <dbReference type="Rhea" id="RHEA-COMP:15517"/>
        <dbReference type="ChEBI" id="CHEBI:15378"/>
        <dbReference type="ChEBI" id="CHEBI:29973"/>
        <dbReference type="ChEBI" id="CHEBI:29985"/>
        <dbReference type="ChEBI" id="CHEBI:30616"/>
        <dbReference type="ChEBI" id="CHEBI:43474"/>
        <dbReference type="ChEBI" id="CHEBI:143622"/>
        <dbReference type="ChEBI" id="CHEBI:456216"/>
    </reaction>
    <physiologicalReaction direction="left-to-right" evidence="6">
        <dbReference type="Rhea" id="RHEA:60145"/>
    </physiologicalReaction>
</comment>
<proteinExistence type="inferred from homology"/>
<protein>
    <recommendedName>
        <fullName evidence="5">Tubulin--tyrosine ligase-like protein 5</fullName>
    </recommendedName>
</protein>
<evidence type="ECO:0000256" key="6">
    <source>
        <dbReference type="ARBA" id="ARBA00049274"/>
    </source>
</evidence>
<feature type="region of interest" description="Disordered" evidence="7">
    <location>
        <begin position="400"/>
        <end position="477"/>
    </location>
</feature>
<evidence type="ECO:0000256" key="5">
    <source>
        <dbReference type="ARBA" id="ARBA00041448"/>
    </source>
</evidence>
<dbReference type="PANTHER" id="PTHR12241:SF145">
    <property type="entry name" value="TUBULIN POLYGLUTAMYLASE TTLL5"/>
    <property type="match status" value="1"/>
</dbReference>
<gene>
    <name evidence="8" type="ORF">LSTR_LSTR009065</name>
</gene>
<evidence type="ECO:0000256" key="3">
    <source>
        <dbReference type="ARBA" id="ARBA00022741"/>
    </source>
</evidence>
<reference evidence="8 9" key="1">
    <citation type="journal article" date="2017" name="Gigascience">
        <title>Genome sequence of the small brown planthopper, Laodelphax striatellus.</title>
        <authorList>
            <person name="Zhu J."/>
            <person name="Jiang F."/>
            <person name="Wang X."/>
            <person name="Yang P."/>
            <person name="Bao Y."/>
            <person name="Zhao W."/>
            <person name="Wang W."/>
            <person name="Lu H."/>
            <person name="Wang Q."/>
            <person name="Cui N."/>
            <person name="Li J."/>
            <person name="Chen X."/>
            <person name="Luo L."/>
            <person name="Yu J."/>
            <person name="Kang L."/>
            <person name="Cui F."/>
        </authorList>
    </citation>
    <scope>NUCLEOTIDE SEQUENCE [LARGE SCALE GENOMIC DNA]</scope>
    <source>
        <strain evidence="8">Lst14</strain>
    </source>
</reference>
<feature type="compositionally biased region" description="Basic residues" evidence="7">
    <location>
        <begin position="402"/>
        <end position="423"/>
    </location>
</feature>
<keyword evidence="9" id="KW-1185">Reference proteome</keyword>
<keyword evidence="3" id="KW-0547">Nucleotide-binding</keyword>
<dbReference type="Pfam" id="PF03133">
    <property type="entry name" value="TTL"/>
    <property type="match status" value="1"/>
</dbReference>
<feature type="compositionally biased region" description="Low complexity" evidence="7">
    <location>
        <begin position="432"/>
        <end position="477"/>
    </location>
</feature>
<evidence type="ECO:0000256" key="2">
    <source>
        <dbReference type="ARBA" id="ARBA00022598"/>
    </source>
</evidence>
<dbReference type="InterPro" id="IPR004344">
    <property type="entry name" value="TTL/TTLL_fam"/>
</dbReference>
<dbReference type="Proteomes" id="UP000291343">
    <property type="component" value="Unassembled WGS sequence"/>
</dbReference>
<evidence type="ECO:0000256" key="4">
    <source>
        <dbReference type="ARBA" id="ARBA00022840"/>
    </source>
</evidence>
<dbReference type="GO" id="GO:0015631">
    <property type="term" value="F:tubulin binding"/>
    <property type="evidence" value="ECO:0007669"/>
    <property type="project" value="TreeGrafter"/>
</dbReference>
<evidence type="ECO:0000313" key="9">
    <source>
        <dbReference type="Proteomes" id="UP000291343"/>
    </source>
</evidence>
<accession>A0A482XQ12</accession>
<name>A0A482XQ12_LAOST</name>